<dbReference type="Proteomes" id="UP000315343">
    <property type="component" value="Unassembled WGS sequence"/>
</dbReference>
<gene>
    <name evidence="2" type="ORF">LY60_01470</name>
</gene>
<sequence length="245" mass="28070">MKKIAIFTLLCILIFVLSGCDLNGDKGTGEIRDVKAYMNSKTKDIVTDIEMINIEIIPQRIETHEFILDGTTFYDGKDETIPEHNVKTFRAFSKKLDSYVFLTFNEYSKEYNMVQNYDILEEKQGALELTNLLQDIMEANQIPIKALNYSKFYQETTDLNDIYKLSGDYDISNYCPSCPLWIIITVDSSSNDIRSVKDMIQETINTTEEYISLEIKTSDNRTIAFFKDGQPLIDENGAGGLKTDF</sequence>
<organism evidence="2 3">
    <name type="scientific">Sedimentibacter saalensis</name>
    <dbReference type="NCBI Taxonomy" id="130788"/>
    <lineage>
        <taxon>Bacteria</taxon>
        <taxon>Bacillati</taxon>
        <taxon>Bacillota</taxon>
        <taxon>Tissierellia</taxon>
        <taxon>Sedimentibacter</taxon>
    </lineage>
</organism>
<reference evidence="2 3" key="1">
    <citation type="submission" date="2019-07" db="EMBL/GenBank/DDBJ databases">
        <title>Genomic Encyclopedia of Type Strains, Phase I: the one thousand microbial genomes (KMG-I) project.</title>
        <authorList>
            <person name="Kyrpides N."/>
        </authorList>
    </citation>
    <scope>NUCLEOTIDE SEQUENCE [LARGE SCALE GENOMIC DNA]</scope>
    <source>
        <strain evidence="2 3">DSM 13558</strain>
    </source>
</reference>
<feature type="chain" id="PRO_5039278634" description="Lipoprotein" evidence="1">
    <location>
        <begin position="24"/>
        <end position="245"/>
    </location>
</feature>
<name>A0A562JFL8_9FIRM</name>
<keyword evidence="1" id="KW-0732">Signal</keyword>
<dbReference type="PROSITE" id="PS51257">
    <property type="entry name" value="PROKAR_LIPOPROTEIN"/>
    <property type="match status" value="1"/>
</dbReference>
<keyword evidence="3" id="KW-1185">Reference proteome</keyword>
<protein>
    <recommendedName>
        <fullName evidence="4">Lipoprotein</fullName>
    </recommendedName>
</protein>
<evidence type="ECO:0000313" key="2">
    <source>
        <dbReference type="EMBL" id="TWH81715.1"/>
    </source>
</evidence>
<accession>A0A562JFL8</accession>
<evidence type="ECO:0008006" key="4">
    <source>
        <dbReference type="Google" id="ProtNLM"/>
    </source>
</evidence>
<dbReference type="RefSeq" id="WP_145081898.1">
    <property type="nucleotide sequence ID" value="NZ_VLKH01000003.1"/>
</dbReference>
<comment type="caution">
    <text evidence="2">The sequence shown here is derived from an EMBL/GenBank/DDBJ whole genome shotgun (WGS) entry which is preliminary data.</text>
</comment>
<dbReference type="AlphaFoldDB" id="A0A562JFL8"/>
<evidence type="ECO:0000313" key="3">
    <source>
        <dbReference type="Proteomes" id="UP000315343"/>
    </source>
</evidence>
<dbReference type="EMBL" id="VLKH01000003">
    <property type="protein sequence ID" value="TWH81715.1"/>
    <property type="molecule type" value="Genomic_DNA"/>
</dbReference>
<feature type="signal peptide" evidence="1">
    <location>
        <begin position="1"/>
        <end position="23"/>
    </location>
</feature>
<evidence type="ECO:0000256" key="1">
    <source>
        <dbReference type="SAM" id="SignalP"/>
    </source>
</evidence>
<dbReference type="OrthoDB" id="9910798at2"/>
<proteinExistence type="predicted"/>